<accession>A0A9X1NPC1</accession>
<evidence type="ECO:0000259" key="2">
    <source>
        <dbReference type="Pfam" id="PF20906"/>
    </source>
</evidence>
<dbReference type="RefSeq" id="WP_231811630.1">
    <property type="nucleotide sequence ID" value="NZ_JAJOZR010000001.1"/>
</dbReference>
<dbReference type="Pfam" id="PF20906">
    <property type="entry name" value="S-Me-THD_C"/>
    <property type="match status" value="1"/>
</dbReference>
<dbReference type="Proteomes" id="UP001139089">
    <property type="component" value="Unassembled WGS sequence"/>
</dbReference>
<dbReference type="Gene3D" id="2.40.390.10">
    <property type="entry name" value="CV3147-like"/>
    <property type="match status" value="1"/>
</dbReference>
<proteinExistence type="predicted"/>
<feature type="domain" description="S-Me-THD-like C-terminal" evidence="2">
    <location>
        <begin position="173"/>
        <end position="360"/>
    </location>
</feature>
<organism evidence="3 4">
    <name type="scientific">Rhizobium quercicola</name>
    <dbReference type="NCBI Taxonomy" id="2901226"/>
    <lineage>
        <taxon>Bacteria</taxon>
        <taxon>Pseudomonadati</taxon>
        <taxon>Pseudomonadota</taxon>
        <taxon>Alphaproteobacteria</taxon>
        <taxon>Hyphomicrobiales</taxon>
        <taxon>Rhizobiaceae</taxon>
        <taxon>Rhizobium/Agrobacterium group</taxon>
        <taxon>Rhizobium</taxon>
    </lineage>
</organism>
<protein>
    <submittedName>
        <fullName evidence="3">DUF917 domain-containing protein</fullName>
    </submittedName>
</protein>
<dbReference type="AlphaFoldDB" id="A0A9X1NPC1"/>
<reference evidence="3" key="1">
    <citation type="submission" date="2021-12" db="EMBL/GenBank/DDBJ databases">
        <authorList>
            <person name="Li Y."/>
        </authorList>
    </citation>
    <scope>NUCLEOTIDE SEQUENCE</scope>
    <source>
        <strain evidence="3">DKSPLA3</strain>
    </source>
</reference>
<dbReference type="SUPFAM" id="SSF160991">
    <property type="entry name" value="CV3147-like"/>
    <property type="match status" value="1"/>
</dbReference>
<dbReference type="InterPro" id="IPR010318">
    <property type="entry name" value="S-Me-THD_N"/>
</dbReference>
<evidence type="ECO:0000259" key="1">
    <source>
        <dbReference type="Pfam" id="PF06032"/>
    </source>
</evidence>
<sequence>MPVEGYLLREEDLVPLSMGAALLGTGGGGNPYIGMLRARELMRKGAEVRVLPLEALADDAWVAECGGIGAPVVGVEKIEEGGECYRAVRAVEEAAGVTVSAMISAEIGGANAIEPIIAAAMAGLPVVDGDGMGRAFPEVQMTTYMIYGAPAAPAAIADDKGNVVVFRQMVDMFWLERFARDASVAMGAGAGFAVAPMRGDFVKQTSVPGTVTQALEIGRTILDARSRRQNVVERVVEATGATLFFTGKITDIRRELAGGFARGEALLAGIGTWTGSEARIAIQNENLVLWVDGVAVAMVPDLIINLELDTGEPLTTEVLRYGQRIAVIGLPVHDLMKTPRALEIVGPKAFGYPELTFEPMVYSNAQGGERRA</sequence>
<dbReference type="Gene3D" id="3.40.1610.10">
    <property type="entry name" value="CV3147-like domain"/>
    <property type="match status" value="1"/>
</dbReference>
<dbReference type="EMBL" id="JAJOZR010000001">
    <property type="protein sequence ID" value="MCD7107915.1"/>
    <property type="molecule type" value="Genomic_DNA"/>
</dbReference>
<feature type="domain" description="S-Me-THD N-terminal" evidence="1">
    <location>
        <begin position="11"/>
        <end position="167"/>
    </location>
</feature>
<dbReference type="Pfam" id="PF06032">
    <property type="entry name" value="S-Me-THD_N"/>
    <property type="match status" value="1"/>
</dbReference>
<evidence type="ECO:0000313" key="3">
    <source>
        <dbReference type="EMBL" id="MCD7107915.1"/>
    </source>
</evidence>
<evidence type="ECO:0000313" key="4">
    <source>
        <dbReference type="Proteomes" id="UP001139089"/>
    </source>
</evidence>
<dbReference type="InterPro" id="IPR024071">
    <property type="entry name" value="S-Me-THD_C_sf"/>
</dbReference>
<dbReference type="InterPro" id="IPR027479">
    <property type="entry name" value="S-Me-THD_N_sf"/>
</dbReference>
<dbReference type="InterPro" id="IPR048350">
    <property type="entry name" value="S-Me-THD-like_C"/>
</dbReference>
<comment type="caution">
    <text evidence="3">The sequence shown here is derived from an EMBL/GenBank/DDBJ whole genome shotgun (WGS) entry which is preliminary data.</text>
</comment>
<keyword evidence="4" id="KW-1185">Reference proteome</keyword>
<name>A0A9X1NPC1_9HYPH</name>
<gene>
    <name evidence="3" type="ORF">LRX75_02555</name>
</gene>